<dbReference type="OrthoDB" id="21502at2759"/>
<dbReference type="Gene3D" id="1.25.40.990">
    <property type="match status" value="1"/>
</dbReference>
<dbReference type="GO" id="GO:0005737">
    <property type="term" value="C:cytoplasm"/>
    <property type="evidence" value="ECO:0007669"/>
    <property type="project" value="TreeGrafter"/>
</dbReference>
<gene>
    <name evidence="3" type="ORF">JCGZ_02063</name>
</gene>
<organism evidence="3 4">
    <name type="scientific">Jatropha curcas</name>
    <name type="common">Barbados nut</name>
    <dbReference type="NCBI Taxonomy" id="180498"/>
    <lineage>
        <taxon>Eukaryota</taxon>
        <taxon>Viridiplantae</taxon>
        <taxon>Streptophyta</taxon>
        <taxon>Embryophyta</taxon>
        <taxon>Tracheophyta</taxon>
        <taxon>Spermatophyta</taxon>
        <taxon>Magnoliopsida</taxon>
        <taxon>eudicotyledons</taxon>
        <taxon>Gunneridae</taxon>
        <taxon>Pentapetalae</taxon>
        <taxon>rosids</taxon>
        <taxon>fabids</taxon>
        <taxon>Malpighiales</taxon>
        <taxon>Euphorbiaceae</taxon>
        <taxon>Crotonoideae</taxon>
        <taxon>Jatropheae</taxon>
        <taxon>Jatropha</taxon>
    </lineage>
</organism>
<dbReference type="InterPro" id="IPR005062">
    <property type="entry name" value="SAC3/GANP/THP3_conserved"/>
</dbReference>
<accession>A0A067L6D5</accession>
<evidence type="ECO:0000313" key="4">
    <source>
        <dbReference type="Proteomes" id="UP000027138"/>
    </source>
</evidence>
<feature type="domain" description="PCI" evidence="2">
    <location>
        <begin position="595"/>
        <end position="805"/>
    </location>
</feature>
<dbReference type="EMBL" id="KK914334">
    <property type="protein sequence ID" value="KDP40065.1"/>
    <property type="molecule type" value="Genomic_DNA"/>
</dbReference>
<dbReference type="InterPro" id="IPR000717">
    <property type="entry name" value="PCI_dom"/>
</dbReference>
<dbReference type="GO" id="GO:0070390">
    <property type="term" value="C:transcription export complex 2"/>
    <property type="evidence" value="ECO:0007669"/>
    <property type="project" value="TreeGrafter"/>
</dbReference>
<dbReference type="KEGG" id="jcu:105631873"/>
<proteinExistence type="predicted"/>
<feature type="compositionally biased region" description="Polar residues" evidence="1">
    <location>
        <begin position="316"/>
        <end position="338"/>
    </location>
</feature>
<protein>
    <recommendedName>
        <fullName evidence="2">PCI domain-containing protein</fullName>
    </recommendedName>
</protein>
<dbReference type="Pfam" id="PF03399">
    <property type="entry name" value="SAC3_GANP"/>
    <property type="match status" value="1"/>
</dbReference>
<dbReference type="PROSITE" id="PS50250">
    <property type="entry name" value="PCI"/>
    <property type="match status" value="1"/>
</dbReference>
<feature type="region of interest" description="Disordered" evidence="1">
    <location>
        <begin position="72"/>
        <end position="120"/>
    </location>
</feature>
<evidence type="ECO:0000313" key="3">
    <source>
        <dbReference type="EMBL" id="KDP40065.1"/>
    </source>
</evidence>
<feature type="region of interest" description="Disordered" evidence="1">
    <location>
        <begin position="393"/>
        <end position="416"/>
    </location>
</feature>
<evidence type="ECO:0000256" key="1">
    <source>
        <dbReference type="SAM" id="MobiDB-lite"/>
    </source>
</evidence>
<dbReference type="PANTHER" id="PTHR12436">
    <property type="entry name" value="80 KDA MCM3-ASSOCIATED PROTEIN"/>
    <property type="match status" value="1"/>
</dbReference>
<dbReference type="STRING" id="180498.A0A067L6D5"/>
<dbReference type="Proteomes" id="UP000027138">
    <property type="component" value="Unassembled WGS sequence"/>
</dbReference>
<reference evidence="3 4" key="1">
    <citation type="journal article" date="2014" name="PLoS ONE">
        <title>Global Analysis of Gene Expression Profiles in Physic Nut (Jatropha curcas L.) Seedlings Exposed to Salt Stress.</title>
        <authorList>
            <person name="Zhang L."/>
            <person name="Zhang C."/>
            <person name="Wu P."/>
            <person name="Chen Y."/>
            <person name="Li M."/>
            <person name="Jiang H."/>
            <person name="Wu G."/>
        </authorList>
    </citation>
    <scope>NUCLEOTIDE SEQUENCE [LARGE SCALE GENOMIC DNA]</scope>
    <source>
        <strain evidence="4">cv. GZQX0401</strain>
        <tissue evidence="3">Young leaves</tissue>
    </source>
</reference>
<feature type="region of interest" description="Disordered" evidence="1">
    <location>
        <begin position="164"/>
        <end position="341"/>
    </location>
</feature>
<dbReference type="FunFam" id="1.25.40.990:FF:000004">
    <property type="entry name" value="Putative peptidase C48 domain family protein"/>
    <property type="match status" value="1"/>
</dbReference>
<keyword evidence="4" id="KW-1185">Reference proteome</keyword>
<dbReference type="GO" id="GO:0006406">
    <property type="term" value="P:mRNA export from nucleus"/>
    <property type="evidence" value="ECO:0007669"/>
    <property type="project" value="TreeGrafter"/>
</dbReference>
<sequence length="1625" mass="182208">MTGFGKASGPAGPPSSQPRFGNFPRPPSPPQTLPFPHSVSARSPSPRDPVAIERVRSPPLVYDSLIYETSGLAEQSAGIPRRPGTLERVRSPPLSFDNNGRPSYPSVGAQRPTVSPPQWVNGTRSFSKLDELTNLRPSAVTSFVASRNSGNSFTAKFSRFQDLKRSRSPPSYASSEDISRNSSRTFLQSNSDSLVDNHLSPARTKLPPSPFENDSSTEHVYPSFGDGQPPVLSPSALDNQQKFPNDYPNPLVRQQQSSDLPHAGSYDNPRSFINEVADVPVPTQSRSPPRPATNEVLQKESQRPSTSPPRLDVRSNFPSSASDFQIPQRTFPSANNTALEPAPNRITNYSVAKRTRSPPLPTADKVIQDDTEREMQAKAKRLARFKDELSRSVENRPDFAEQKTSIGRLEQSKAERQQFIGRHSTVSGAGGDFTDGNISSDFEGLETSSIIVGLCPDMCPESEREERERKGDLDQYERLDGDRNQTNKFLAVKKYNRTAEREENLIRPMPVLQKTIDYLLNLLDQPYDDRFLGIYNFLWDRMRAIRMDLRMQHIFNQEAITMLEQMIRLHIIAMHELCEYTKGEGFSEGFDAHLNIEQMNKTSVDLFQMYDDHRKKGVTFPTEKEFRGYYALLKLDKHPGYKVEPAELSLDLANMSPEIRQTQDVLFARDVARACRTGNFVAFFRLARKATYLQACLIHAHFAKLRTHALASLHSGLQNNQGLPVAHVAKWLAMEEEDIGSLLEYHGFSMKEFEEPYMVKEGPFLNGDQDYPTKRSKLVQLKKSRKIVDNVSPTSQVVALPVQVSKEIQQPMIDKPEKNVVPSTFVNSKNSIHGTDEEMAVSEVASSPKIVKQVQPIIGKSTIGLLNEDNHQAGDAFISPWGFPMVHGSPVSPPAKLKDVDKSNDDVLFDISAEKNMSSAMEVIAPQLVSRTALQERSPSAKNDAMENTIPQVLISNESKDEEHPDINQEKENEELMENYEDEEITQAKLKLIIRLWKRRSSRQRELRERRQIIANAALNSLPLGPPIQKAKDQLSSASEFDIEHILRERYKKHEQSWSRLNVSDVTADILGKRNPGAGCLCWKIVLCCQMNHQERDKMGQRNEVLNVGAGPWLLSKILPSKKDDDDNDDLIVSSSGISIWKKWVPSQHSDDLTCCLSVVRNVNFDGLNGTLDGASAILFLVSESIPLNAQKVQLQNLLLSIPSGSCLPLLVLCGSYDKEVSDPSSTIVFELGLHDIDKSRVSSTSVVFLIGDQERESLDGFFSDVRLREGLQWLASESPLQPDIHRIKTRDLILTHLTPSLDSLEKASDHEVGPNHCISAFNEALDWSMGEIAAAAQSRPISWPCPEIALLPDSSEEHMVVNWYLPSIGWSSAARIEPFLFAVRECKLPIFPDAISWSDKGAKSGDEIENLRSELENCLISYLTQSSGMMTFNLAIKEAHVMLQKSARLELDDSIYYIVPKWISIFRRIFNWRLARLSNAAFSSAYVLRQHHVNPTLRILDDKLGLEGNVSLPHLSQPSLDEIIVGCAPPVQIRGQPQVEVFQSPPRIEGDVEAATNENDLMEDERTTELVTNHVDHVTTRLNFAGADIMVGSRTTKEADKLSKLLEQCNIVQTSIDEKLYLYF</sequence>
<feature type="compositionally biased region" description="Polar residues" evidence="1">
    <location>
        <begin position="168"/>
        <end position="194"/>
    </location>
</feature>
<name>A0A067L6D5_JATCU</name>
<dbReference type="PANTHER" id="PTHR12436:SF17">
    <property type="entry name" value="SAC3 FAMILY PROTEIN B"/>
    <property type="match status" value="1"/>
</dbReference>
<feature type="compositionally biased region" description="Pro residues" evidence="1">
    <location>
        <begin position="24"/>
        <end position="33"/>
    </location>
</feature>
<dbReference type="InterPro" id="IPR045107">
    <property type="entry name" value="SAC3/GANP/THP3"/>
</dbReference>
<feature type="region of interest" description="Disordered" evidence="1">
    <location>
        <begin position="1"/>
        <end position="55"/>
    </location>
</feature>
<evidence type="ECO:0000259" key="2">
    <source>
        <dbReference type="PROSITE" id="PS50250"/>
    </source>
</evidence>